<reference evidence="1" key="1">
    <citation type="submission" date="2016-03" db="EMBL/GenBank/DDBJ databases">
        <authorList>
            <person name="Ploux O."/>
        </authorList>
    </citation>
    <scope>NUCLEOTIDE SEQUENCE</scope>
    <source>
        <strain evidence="1">UC10</strain>
    </source>
</reference>
<proteinExistence type="predicted"/>
<sequence>MWASAAAELEGAEADDDDACCVLELLHAVAVPVMATATAATPTIRVFLPFTTIPFLDCVATGSAWQPVAPSPRLPEPGMAPLIVS</sequence>
<protein>
    <submittedName>
        <fullName evidence="1">Uncharacterized protein</fullName>
    </submittedName>
</protein>
<name>A0A1Y5PNU1_9MYCO</name>
<evidence type="ECO:0000313" key="1">
    <source>
        <dbReference type="EMBL" id="SBS77558.1"/>
    </source>
</evidence>
<organism evidence="1">
    <name type="scientific">uncultured Mycobacterium sp</name>
    <dbReference type="NCBI Taxonomy" id="171292"/>
    <lineage>
        <taxon>Bacteria</taxon>
        <taxon>Bacillati</taxon>
        <taxon>Actinomycetota</taxon>
        <taxon>Actinomycetes</taxon>
        <taxon>Mycobacteriales</taxon>
        <taxon>Mycobacteriaceae</taxon>
        <taxon>Mycobacterium</taxon>
        <taxon>environmental samples</taxon>
    </lineage>
</organism>
<dbReference type="AlphaFoldDB" id="A0A1Y5PNU1"/>
<gene>
    <name evidence="1" type="ORF">MHPYR_440070</name>
</gene>
<accession>A0A1Y5PNU1</accession>
<dbReference type="EMBL" id="FLQS01000039">
    <property type="protein sequence ID" value="SBS77558.1"/>
    <property type="molecule type" value="Genomic_DNA"/>
</dbReference>